<protein>
    <submittedName>
        <fullName evidence="4">Beta-lactamase family protein</fullName>
    </submittedName>
</protein>
<dbReference type="PANTHER" id="PTHR46825:SF8">
    <property type="entry name" value="BETA-LACTAMASE-RELATED"/>
    <property type="match status" value="1"/>
</dbReference>
<dbReference type="EMBL" id="JAKOGG010000004">
    <property type="protein sequence ID" value="MCS4556228.1"/>
    <property type="molecule type" value="Genomic_DNA"/>
</dbReference>
<reference evidence="5" key="1">
    <citation type="submission" date="2023-07" db="EMBL/GenBank/DDBJ databases">
        <title>Shewanella mangrovi sp. nov., an acetaldehyde- degrading bacterium isolated from mangrove sediment.</title>
        <authorList>
            <person name="Liu Y."/>
        </authorList>
    </citation>
    <scope>NUCLEOTIDE SEQUENCE [LARGE SCALE GENOMIC DNA]</scope>
    <source>
        <strain evidence="5">C32</strain>
    </source>
</reference>
<dbReference type="RefSeq" id="WP_238895634.1">
    <property type="nucleotide sequence ID" value="NZ_JAKOGG010000004.1"/>
</dbReference>
<proteinExistence type="predicted"/>
<evidence type="ECO:0000256" key="2">
    <source>
        <dbReference type="SAM" id="SignalP"/>
    </source>
</evidence>
<dbReference type="InterPro" id="IPR001466">
    <property type="entry name" value="Beta-lactam-related"/>
</dbReference>
<dbReference type="PANTHER" id="PTHR46825">
    <property type="entry name" value="D-ALANYL-D-ALANINE-CARBOXYPEPTIDASE/ENDOPEPTIDASE AMPH"/>
    <property type="match status" value="1"/>
</dbReference>
<dbReference type="Pfam" id="PF00144">
    <property type="entry name" value="Beta-lactamase"/>
    <property type="match status" value="1"/>
</dbReference>
<feature type="compositionally biased region" description="Polar residues" evidence="1">
    <location>
        <begin position="402"/>
        <end position="418"/>
    </location>
</feature>
<accession>A0ABT2FIS8</accession>
<sequence length="418" mass="45518">MLNRISLLLLISSVLCGCSSLSSNNVDQDNPLAYCHVPLQQQVDALALPSIESGDSAGMVVAVLTPQGQTQVFSYGYTDETQQIPLTGDTLFAVGSVTKGFTAETVAMLVAQQQLGWQESLSALLPNTPLSDGASHVTLEQLASHTSGLPRQVNSFAMLHQFVGYLFTGNQFYAELDNGDFADYLASFEPPTTPTVIYSNLGYSILDEAIQQRVGEPVEQLTQQLLLKPLGLKNTGYQPELLPGYAQRARGHAGDQPKFIARGSQVPDWQFHGYMVGAANLWSSANDLLQYARAHLYGTDNEVINQAFTDATTMRLQVADADSVGLGWLRNEIEGEQILYQSGFIGGFSSYIGMDQRLKTAVVVLQNSFNWNNNIGHRMLLRMAKSNDALACQTPIPPHEQMTASNSSDDNDQQTGGR</sequence>
<feature type="domain" description="Beta-lactamase-related" evidence="3">
    <location>
        <begin position="52"/>
        <end position="372"/>
    </location>
</feature>
<dbReference type="Proteomes" id="UP001201549">
    <property type="component" value="Unassembled WGS sequence"/>
</dbReference>
<dbReference type="Gene3D" id="3.40.710.10">
    <property type="entry name" value="DD-peptidase/beta-lactamase superfamily"/>
    <property type="match status" value="1"/>
</dbReference>
<evidence type="ECO:0000259" key="3">
    <source>
        <dbReference type="Pfam" id="PF00144"/>
    </source>
</evidence>
<name>A0ABT2FIS8_9GAMM</name>
<gene>
    <name evidence="4" type="ORF">L9G74_07255</name>
</gene>
<evidence type="ECO:0000313" key="4">
    <source>
        <dbReference type="EMBL" id="MCS4556228.1"/>
    </source>
</evidence>
<feature type="chain" id="PRO_5046233014" evidence="2">
    <location>
        <begin position="23"/>
        <end position="418"/>
    </location>
</feature>
<dbReference type="InterPro" id="IPR050491">
    <property type="entry name" value="AmpC-like"/>
</dbReference>
<feature type="signal peptide" evidence="2">
    <location>
        <begin position="1"/>
        <end position="22"/>
    </location>
</feature>
<evidence type="ECO:0000256" key="1">
    <source>
        <dbReference type="SAM" id="MobiDB-lite"/>
    </source>
</evidence>
<comment type="caution">
    <text evidence="4">The sequence shown here is derived from an EMBL/GenBank/DDBJ whole genome shotgun (WGS) entry which is preliminary data.</text>
</comment>
<dbReference type="SUPFAM" id="SSF56601">
    <property type="entry name" value="beta-lactamase/transpeptidase-like"/>
    <property type="match status" value="1"/>
</dbReference>
<keyword evidence="5" id="KW-1185">Reference proteome</keyword>
<dbReference type="InterPro" id="IPR012338">
    <property type="entry name" value="Beta-lactam/transpept-like"/>
</dbReference>
<keyword evidence="2" id="KW-0732">Signal</keyword>
<feature type="region of interest" description="Disordered" evidence="1">
    <location>
        <begin position="394"/>
        <end position="418"/>
    </location>
</feature>
<dbReference type="PROSITE" id="PS51257">
    <property type="entry name" value="PROKAR_LIPOPROTEIN"/>
    <property type="match status" value="1"/>
</dbReference>
<evidence type="ECO:0000313" key="5">
    <source>
        <dbReference type="Proteomes" id="UP001201549"/>
    </source>
</evidence>
<organism evidence="4 5">
    <name type="scientific">Shewanella electrica</name>
    <dbReference type="NCBI Taxonomy" id="515560"/>
    <lineage>
        <taxon>Bacteria</taxon>
        <taxon>Pseudomonadati</taxon>
        <taxon>Pseudomonadota</taxon>
        <taxon>Gammaproteobacteria</taxon>
        <taxon>Alteromonadales</taxon>
        <taxon>Shewanellaceae</taxon>
        <taxon>Shewanella</taxon>
    </lineage>
</organism>